<feature type="transmembrane region" description="Helical" evidence="1">
    <location>
        <begin position="12"/>
        <end position="30"/>
    </location>
</feature>
<evidence type="ECO:0000256" key="1">
    <source>
        <dbReference type="SAM" id="Phobius"/>
    </source>
</evidence>
<keyword evidence="1" id="KW-1133">Transmembrane helix</keyword>
<protein>
    <submittedName>
        <fullName evidence="2">Uncharacterized protein</fullName>
    </submittedName>
</protein>
<feature type="transmembrane region" description="Helical" evidence="1">
    <location>
        <begin position="150"/>
        <end position="178"/>
    </location>
</feature>
<reference evidence="2" key="1">
    <citation type="journal article" date="2007" name="PLoS ONE">
        <title>The first genome sequence of an elite grapevine cultivar (Pinot noir Vitis vinifera L.): coping with a highly heterozygous genome.</title>
        <authorList>
            <person name="Velasco R."/>
            <person name="Zharkikh A."/>
            <person name="Troggio M."/>
            <person name="Cartwright D.A."/>
            <person name="Cestaro A."/>
            <person name="Pruss D."/>
            <person name="Pindo M."/>
            <person name="FitzGerald L.M."/>
            <person name="Vezzulli S."/>
            <person name="Reid J."/>
            <person name="Malacarne G."/>
            <person name="Iliev D."/>
            <person name="Coppola G."/>
            <person name="Wardell B."/>
            <person name="Micheletti D."/>
            <person name="Macalma T."/>
            <person name="Facci M."/>
            <person name="Mitchell J.T."/>
            <person name="Perazzolli M."/>
            <person name="Eldredge G."/>
            <person name="Gatto P."/>
            <person name="Oyzerski R."/>
            <person name="Moretto M."/>
            <person name="Gutin N."/>
            <person name="Stefanini M."/>
            <person name="Chen Y."/>
            <person name="Segala C."/>
            <person name="Davenport C."/>
            <person name="Dematte L."/>
            <person name="Mraz A."/>
            <person name="Battilana J."/>
            <person name="Stormo K."/>
            <person name="Costa F."/>
            <person name="Tao Q."/>
            <person name="Si-Ammour A."/>
            <person name="Harkins T."/>
            <person name="Lackey A."/>
            <person name="Perbost C."/>
            <person name="Taillon B."/>
            <person name="Stella A."/>
            <person name="Solovyev V."/>
            <person name="Fawcett J.A."/>
            <person name="Sterck L."/>
            <person name="Vandepoele K."/>
            <person name="Grando S.M."/>
            <person name="Toppo S."/>
            <person name="Moser C."/>
            <person name="Lanchbury J."/>
            <person name="Bogden R."/>
            <person name="Skolnick M."/>
            <person name="Sgaramella V."/>
            <person name="Bhatnagar S.K."/>
            <person name="Fontana P."/>
            <person name="Gutin A."/>
            <person name="Van de Peer Y."/>
            <person name="Salamini F."/>
            <person name="Viola R."/>
        </authorList>
    </citation>
    <scope>NUCLEOTIDE SEQUENCE</scope>
</reference>
<sequence>MWDAFMYMLEHSYVSLAGAMLLLMAAIIFVPPKLSRKKRVIIGILHVSAHLAAALVLMLLLELGVETCIRHRLLATSGYHTLYQWYRTVESEHFPDPTGLRARIEQWTFGLYPACIKYLMSAFDVPEVMAVTRSNICKKGVLSLSRGGAAIYYASVFLYFWVFSTPVVSLVFGSYLYICINWLHIHFDEAFSSLRIANYKSFTRFHINRDGDLEVFTLAVDKVPKEWKLDPDWDGEQPKQLSHLRKFPSKWSAATPQQDPLATVRIVDHFVIQQTGKPDLETRTGPVTH</sequence>
<dbReference type="ExpressionAtlas" id="A5C9Q8">
    <property type="expression patterns" value="baseline and differential"/>
</dbReference>
<evidence type="ECO:0000313" key="2">
    <source>
        <dbReference type="EMBL" id="CAN68801.1"/>
    </source>
</evidence>
<dbReference type="EMBL" id="AM487232">
    <property type="protein sequence ID" value="CAN68801.1"/>
    <property type="molecule type" value="Genomic_DNA"/>
</dbReference>
<feature type="transmembrane region" description="Helical" evidence="1">
    <location>
        <begin position="42"/>
        <end position="61"/>
    </location>
</feature>
<dbReference type="PANTHER" id="PTHR34211:SF3">
    <property type="entry name" value="CALCINEURIN-LIKE METALLO-PHOSPHOESTERASE SUPERFAMILY PROTEIN"/>
    <property type="match status" value="1"/>
</dbReference>
<gene>
    <name evidence="2" type="ORF">VITISV_008808</name>
</gene>
<accession>A5C9Q8</accession>
<dbReference type="PANTHER" id="PTHR34211">
    <property type="entry name" value="CALCINEURIN-LIKE METALLO-PHOSPHOESTERASE SUPERFAMILY PROTEIN"/>
    <property type="match status" value="1"/>
</dbReference>
<organism evidence="2">
    <name type="scientific">Vitis vinifera</name>
    <name type="common">Grape</name>
    <dbReference type="NCBI Taxonomy" id="29760"/>
    <lineage>
        <taxon>Eukaryota</taxon>
        <taxon>Viridiplantae</taxon>
        <taxon>Streptophyta</taxon>
        <taxon>Embryophyta</taxon>
        <taxon>Tracheophyta</taxon>
        <taxon>Spermatophyta</taxon>
        <taxon>Magnoliopsida</taxon>
        <taxon>eudicotyledons</taxon>
        <taxon>Gunneridae</taxon>
        <taxon>Pentapetalae</taxon>
        <taxon>rosids</taxon>
        <taxon>Vitales</taxon>
        <taxon>Vitaceae</taxon>
        <taxon>Viteae</taxon>
        <taxon>Vitis</taxon>
    </lineage>
</organism>
<name>A5C9Q8_VITVI</name>
<dbReference type="AlphaFoldDB" id="A5C9Q8"/>
<proteinExistence type="predicted"/>
<keyword evidence="1" id="KW-0472">Membrane</keyword>
<keyword evidence="1" id="KW-0812">Transmembrane</keyword>